<dbReference type="Gene3D" id="3.40.710.10">
    <property type="entry name" value="DD-peptidase/beta-lactamase superfamily"/>
    <property type="match status" value="1"/>
</dbReference>
<evidence type="ECO:0000313" key="3">
    <source>
        <dbReference type="EMBL" id="SHE80209.1"/>
    </source>
</evidence>
<dbReference type="PANTHER" id="PTHR43283:SF11">
    <property type="entry name" value="BETA-LACTAMASE-RELATED DOMAIN-CONTAINING PROTEIN"/>
    <property type="match status" value="1"/>
</dbReference>
<dbReference type="OrthoDB" id="9770183at2"/>
<dbReference type="RefSeq" id="WP_072864406.1">
    <property type="nucleotide sequence ID" value="NZ_FQUI01000016.1"/>
</dbReference>
<name>A0A1M4WG30_MARH1</name>
<dbReference type="InterPro" id="IPR001466">
    <property type="entry name" value="Beta-lactam-related"/>
</dbReference>
<dbReference type="EMBL" id="FQUI01000016">
    <property type="protein sequence ID" value="SHE80209.1"/>
    <property type="molecule type" value="Genomic_DNA"/>
</dbReference>
<reference evidence="3" key="1">
    <citation type="submission" date="2016-11" db="EMBL/GenBank/DDBJ databases">
        <authorList>
            <person name="Varghese N."/>
            <person name="Submissions S."/>
        </authorList>
    </citation>
    <scope>NUCLEOTIDE SEQUENCE [LARGE SCALE GENOMIC DNA]</scope>
    <source>
        <strain evidence="3">DSM 16785</strain>
    </source>
</reference>
<proteinExistence type="predicted"/>
<dbReference type="InterPro" id="IPR012338">
    <property type="entry name" value="Beta-lactam/transpept-like"/>
</dbReference>
<evidence type="ECO:0000259" key="2">
    <source>
        <dbReference type="Pfam" id="PF00144"/>
    </source>
</evidence>
<sequence length="343" mass="39321">MNYKKEIWNNVDRIINSGIKEKVYPGGTILVGNPENILYSKSYGTIDEKKKTTLDTIYDLASLTKVLATTIAIMKLLSEGYFHLNDTLENFGFKDDKKDITIFNLLTHTSGLPAYSELWKDYNGKTLYNKILETDPENMPDQKIVYSCINFILLMHIIEKITEKKFNDYIESIYRDYEIKNLFFKPYEKISLKIAPTSIRNGNRLIGKPDDELAYYLGGISGNAGLFGNANEIYTLLSHLIKGKIIPKNFFNLFTTTTINIDNIKKHIGWMAPNPGSSAGDILNMYDDAYGHTGFTGTSIWGYRDLFVIFLTNRTYYERFGKNLKKINRIRILLHNVIFGGLL</sequence>
<keyword evidence="1" id="KW-0378">Hydrolase</keyword>
<evidence type="ECO:0000313" key="4">
    <source>
        <dbReference type="Proteomes" id="UP000184334"/>
    </source>
</evidence>
<dbReference type="InterPro" id="IPR050789">
    <property type="entry name" value="Diverse_Enzym_Activities"/>
</dbReference>
<dbReference type="PANTHER" id="PTHR43283">
    <property type="entry name" value="BETA-LACTAMASE-RELATED"/>
    <property type="match status" value="1"/>
</dbReference>
<feature type="domain" description="Beta-lactamase-related" evidence="2">
    <location>
        <begin position="11"/>
        <end position="320"/>
    </location>
</feature>
<dbReference type="Pfam" id="PF00144">
    <property type="entry name" value="Beta-lactamase"/>
    <property type="match status" value="1"/>
</dbReference>
<gene>
    <name evidence="3" type="ORF">SAMN02745164_01165</name>
</gene>
<dbReference type="AlphaFoldDB" id="A0A1M4WG30"/>
<evidence type="ECO:0000256" key="1">
    <source>
        <dbReference type="ARBA" id="ARBA00022801"/>
    </source>
</evidence>
<dbReference type="STRING" id="1122195.SAMN02745164_01165"/>
<dbReference type="Proteomes" id="UP000184334">
    <property type="component" value="Unassembled WGS sequence"/>
</dbReference>
<dbReference type="GO" id="GO:0016787">
    <property type="term" value="F:hydrolase activity"/>
    <property type="evidence" value="ECO:0007669"/>
    <property type="project" value="UniProtKB-KW"/>
</dbReference>
<comment type="caution">
    <text evidence="3">The sequence shown here is derived from an EMBL/GenBank/DDBJ whole genome shotgun (WGS) entry which is preliminary data.</text>
</comment>
<dbReference type="SUPFAM" id="SSF56601">
    <property type="entry name" value="beta-lactamase/transpeptidase-like"/>
    <property type="match status" value="1"/>
</dbReference>
<accession>A0A1M4WG30</accession>
<keyword evidence="4" id="KW-1185">Reference proteome</keyword>
<protein>
    <submittedName>
        <fullName evidence="3">CubicO group peptidase, beta-lactamase class C family</fullName>
    </submittedName>
</protein>
<organism evidence="3 4">
    <name type="scientific">Marinitoga hydrogenitolerans (strain DSM 16785 / JCM 12826 / AT1271)</name>
    <dbReference type="NCBI Taxonomy" id="1122195"/>
    <lineage>
        <taxon>Bacteria</taxon>
        <taxon>Thermotogati</taxon>
        <taxon>Thermotogota</taxon>
        <taxon>Thermotogae</taxon>
        <taxon>Petrotogales</taxon>
        <taxon>Petrotogaceae</taxon>
        <taxon>Marinitoga</taxon>
    </lineage>
</organism>